<reference evidence="1" key="2">
    <citation type="journal article" date="2015" name="Data Brief">
        <title>Shoot transcriptome of the giant reed, Arundo donax.</title>
        <authorList>
            <person name="Barrero R.A."/>
            <person name="Guerrero F.D."/>
            <person name="Moolhuijzen P."/>
            <person name="Goolsby J.A."/>
            <person name="Tidwell J."/>
            <person name="Bellgard S.E."/>
            <person name="Bellgard M.I."/>
        </authorList>
    </citation>
    <scope>NUCLEOTIDE SEQUENCE</scope>
    <source>
        <tissue evidence="1">Shoot tissue taken approximately 20 cm above the soil surface</tissue>
    </source>
</reference>
<organism evidence="1">
    <name type="scientific">Arundo donax</name>
    <name type="common">Giant reed</name>
    <name type="synonym">Donax arundinaceus</name>
    <dbReference type="NCBI Taxonomy" id="35708"/>
    <lineage>
        <taxon>Eukaryota</taxon>
        <taxon>Viridiplantae</taxon>
        <taxon>Streptophyta</taxon>
        <taxon>Embryophyta</taxon>
        <taxon>Tracheophyta</taxon>
        <taxon>Spermatophyta</taxon>
        <taxon>Magnoliopsida</taxon>
        <taxon>Liliopsida</taxon>
        <taxon>Poales</taxon>
        <taxon>Poaceae</taxon>
        <taxon>PACMAD clade</taxon>
        <taxon>Arundinoideae</taxon>
        <taxon>Arundineae</taxon>
        <taxon>Arundo</taxon>
    </lineage>
</organism>
<accession>A0A0A9DRX8</accession>
<dbReference type="EMBL" id="GBRH01206561">
    <property type="protein sequence ID" value="JAD91334.1"/>
    <property type="molecule type" value="Transcribed_RNA"/>
</dbReference>
<reference evidence="1" key="1">
    <citation type="submission" date="2014-09" db="EMBL/GenBank/DDBJ databases">
        <authorList>
            <person name="Magalhaes I.L.F."/>
            <person name="Oliveira U."/>
            <person name="Santos F.R."/>
            <person name="Vidigal T.H.D.A."/>
            <person name="Brescovit A.D."/>
            <person name="Santos A.J."/>
        </authorList>
    </citation>
    <scope>NUCLEOTIDE SEQUENCE</scope>
    <source>
        <tissue evidence="1">Shoot tissue taken approximately 20 cm above the soil surface</tissue>
    </source>
</reference>
<proteinExistence type="predicted"/>
<protein>
    <submittedName>
        <fullName evidence="1">Uncharacterized protein</fullName>
    </submittedName>
</protein>
<dbReference type="AlphaFoldDB" id="A0A0A9DRX8"/>
<evidence type="ECO:0000313" key="1">
    <source>
        <dbReference type="EMBL" id="JAD91334.1"/>
    </source>
</evidence>
<sequence>MCAIDFGYECEWSTMTCIIRFTVLSRFPIPQTAVSITRSGINSTKAIH</sequence>
<name>A0A0A9DRX8_ARUDO</name>